<keyword evidence="2" id="KW-1003">Cell membrane</keyword>
<reference evidence="11 12" key="1">
    <citation type="submission" date="2024-01" db="EMBL/GenBank/DDBJ databases">
        <title>The genome of the rayed Mediterranean limpet Patella caerulea (Linnaeus, 1758).</title>
        <authorList>
            <person name="Anh-Thu Weber A."/>
            <person name="Halstead-Nussloch G."/>
        </authorList>
    </citation>
    <scope>NUCLEOTIDE SEQUENCE [LARGE SCALE GENOMIC DNA]</scope>
    <source>
        <strain evidence="11">AATW-2023a</strain>
        <tissue evidence="11">Whole specimen</tissue>
    </source>
</reference>
<evidence type="ECO:0000256" key="7">
    <source>
        <dbReference type="ARBA" id="ARBA00023170"/>
    </source>
</evidence>
<dbReference type="CDD" id="cd00637">
    <property type="entry name" value="7tm_classA_rhodopsin-like"/>
    <property type="match status" value="1"/>
</dbReference>
<dbReference type="EMBL" id="JAZGQO010000015">
    <property type="protein sequence ID" value="KAK6169093.1"/>
    <property type="molecule type" value="Genomic_DNA"/>
</dbReference>
<dbReference type="Gene3D" id="1.20.1070.10">
    <property type="entry name" value="Rhodopsin 7-helix transmembrane proteins"/>
    <property type="match status" value="1"/>
</dbReference>
<dbReference type="AlphaFoldDB" id="A0AAN8GA02"/>
<evidence type="ECO:0000256" key="2">
    <source>
        <dbReference type="ARBA" id="ARBA00022475"/>
    </source>
</evidence>
<dbReference type="SUPFAM" id="SSF81321">
    <property type="entry name" value="Family A G protein-coupled receptor-like"/>
    <property type="match status" value="1"/>
</dbReference>
<feature type="transmembrane region" description="Helical" evidence="9">
    <location>
        <begin position="19"/>
        <end position="43"/>
    </location>
</feature>
<feature type="domain" description="G-protein coupled receptors family 1 profile" evidence="10">
    <location>
        <begin position="35"/>
        <end position="284"/>
    </location>
</feature>
<evidence type="ECO:0000256" key="6">
    <source>
        <dbReference type="ARBA" id="ARBA00023136"/>
    </source>
</evidence>
<evidence type="ECO:0000256" key="8">
    <source>
        <dbReference type="ARBA" id="ARBA00023224"/>
    </source>
</evidence>
<dbReference type="PRINTS" id="PR00237">
    <property type="entry name" value="GPCRRHODOPSN"/>
</dbReference>
<keyword evidence="8" id="KW-0807">Transducer</keyword>
<evidence type="ECO:0000256" key="3">
    <source>
        <dbReference type="ARBA" id="ARBA00022692"/>
    </source>
</evidence>
<sequence>MAINCTNITSWTPNDLERILFPILYILLCLFICGGNILTIVAVRRTPALRTVANMFVVSLAVADLMMGFLMVPMQSLLYIPSLSEIVERSKVVCIFNHMTYIISASLSIFFMMAIAFDRAIYIGYPLRYHTVWTVTRGKMVIIGGSFVSIIHGTVPIYYNNWNNCNICLNFRVLKAGYHIYILIVGFFLPSILTAVCYGYILKLAIQQQKETMRLEAPDARKRFGNDMKLVKLFMSVFGIFLACWIPNVIVMMVEQLTHAVPVIVIQIVTPLAVLNSGMNFIVYTVKNAGFRQAFYKILGFKCSVNPN</sequence>
<dbReference type="SMART" id="SM01381">
    <property type="entry name" value="7TM_GPCR_Srsx"/>
    <property type="match status" value="1"/>
</dbReference>
<proteinExistence type="predicted"/>
<evidence type="ECO:0000259" key="10">
    <source>
        <dbReference type="PROSITE" id="PS50262"/>
    </source>
</evidence>
<dbReference type="InterPro" id="IPR017452">
    <property type="entry name" value="GPCR_Rhodpsn_7TM"/>
</dbReference>
<feature type="transmembrane region" description="Helical" evidence="9">
    <location>
        <begin position="230"/>
        <end position="254"/>
    </location>
</feature>
<protein>
    <recommendedName>
        <fullName evidence="10">G-protein coupled receptors family 1 profile domain-containing protein</fullName>
    </recommendedName>
</protein>
<keyword evidence="6 9" id="KW-0472">Membrane</keyword>
<name>A0AAN8GA02_PATCE</name>
<gene>
    <name evidence="11" type="ORF">SNE40_020212</name>
</gene>
<feature type="transmembrane region" description="Helical" evidence="9">
    <location>
        <begin position="179"/>
        <end position="201"/>
    </location>
</feature>
<dbReference type="PANTHER" id="PTHR24248">
    <property type="entry name" value="ADRENERGIC RECEPTOR-RELATED G-PROTEIN COUPLED RECEPTOR"/>
    <property type="match status" value="1"/>
</dbReference>
<comment type="subcellular location">
    <subcellularLocation>
        <location evidence="1">Cell membrane</location>
        <topology evidence="1">Multi-pass membrane protein</topology>
    </subcellularLocation>
</comment>
<evidence type="ECO:0000313" key="11">
    <source>
        <dbReference type="EMBL" id="KAK6169093.1"/>
    </source>
</evidence>
<keyword evidence="3 9" id="KW-0812">Transmembrane</keyword>
<dbReference type="Pfam" id="PF00001">
    <property type="entry name" value="7tm_1"/>
    <property type="match status" value="1"/>
</dbReference>
<accession>A0AAN8GA02</accession>
<organism evidence="11 12">
    <name type="scientific">Patella caerulea</name>
    <name type="common">Rayed Mediterranean limpet</name>
    <dbReference type="NCBI Taxonomy" id="87958"/>
    <lineage>
        <taxon>Eukaryota</taxon>
        <taxon>Metazoa</taxon>
        <taxon>Spiralia</taxon>
        <taxon>Lophotrochozoa</taxon>
        <taxon>Mollusca</taxon>
        <taxon>Gastropoda</taxon>
        <taxon>Patellogastropoda</taxon>
        <taxon>Patelloidea</taxon>
        <taxon>Patellidae</taxon>
        <taxon>Patella</taxon>
    </lineage>
</organism>
<keyword evidence="5" id="KW-0297">G-protein coupled receptor</keyword>
<feature type="transmembrane region" description="Helical" evidence="9">
    <location>
        <begin position="138"/>
        <end position="159"/>
    </location>
</feature>
<evidence type="ECO:0000256" key="5">
    <source>
        <dbReference type="ARBA" id="ARBA00023040"/>
    </source>
</evidence>
<evidence type="ECO:0000256" key="9">
    <source>
        <dbReference type="SAM" id="Phobius"/>
    </source>
</evidence>
<feature type="transmembrane region" description="Helical" evidence="9">
    <location>
        <begin position="55"/>
        <end position="78"/>
    </location>
</feature>
<evidence type="ECO:0000313" key="12">
    <source>
        <dbReference type="Proteomes" id="UP001347796"/>
    </source>
</evidence>
<dbReference type="PROSITE" id="PS50262">
    <property type="entry name" value="G_PROTEIN_RECEP_F1_2"/>
    <property type="match status" value="1"/>
</dbReference>
<keyword evidence="7" id="KW-0675">Receptor</keyword>
<comment type="caution">
    <text evidence="11">The sequence shown here is derived from an EMBL/GenBank/DDBJ whole genome shotgun (WGS) entry which is preliminary data.</text>
</comment>
<dbReference type="InterPro" id="IPR000276">
    <property type="entry name" value="GPCR_Rhodpsn"/>
</dbReference>
<evidence type="ECO:0000256" key="4">
    <source>
        <dbReference type="ARBA" id="ARBA00022989"/>
    </source>
</evidence>
<evidence type="ECO:0000256" key="1">
    <source>
        <dbReference type="ARBA" id="ARBA00004651"/>
    </source>
</evidence>
<feature type="transmembrane region" description="Helical" evidence="9">
    <location>
        <begin position="98"/>
        <end position="117"/>
    </location>
</feature>
<dbReference type="GO" id="GO:0005886">
    <property type="term" value="C:plasma membrane"/>
    <property type="evidence" value="ECO:0007669"/>
    <property type="project" value="UniProtKB-SubCell"/>
</dbReference>
<dbReference type="Proteomes" id="UP001347796">
    <property type="component" value="Unassembled WGS sequence"/>
</dbReference>
<keyword evidence="4 9" id="KW-1133">Transmembrane helix</keyword>
<dbReference type="GO" id="GO:0004930">
    <property type="term" value="F:G protein-coupled receptor activity"/>
    <property type="evidence" value="ECO:0007669"/>
    <property type="project" value="UniProtKB-KW"/>
</dbReference>
<feature type="transmembrane region" description="Helical" evidence="9">
    <location>
        <begin position="260"/>
        <end position="283"/>
    </location>
</feature>
<keyword evidence="12" id="KW-1185">Reference proteome</keyword>